<dbReference type="InterPro" id="IPR017927">
    <property type="entry name" value="FAD-bd_FR_type"/>
</dbReference>
<keyword evidence="3" id="KW-0479">Metal-binding</keyword>
<dbReference type="Gene3D" id="3.40.50.80">
    <property type="entry name" value="Nucleotide-binding domain of ferredoxin-NADP reductase (FNR) module"/>
    <property type="match status" value="1"/>
</dbReference>
<evidence type="ECO:0000256" key="1">
    <source>
        <dbReference type="ARBA" id="ARBA00006105"/>
    </source>
</evidence>
<name>A0ABR1BKT5_NECAM</name>
<dbReference type="Proteomes" id="UP001303046">
    <property type="component" value="Unassembled WGS sequence"/>
</dbReference>
<proteinExistence type="inferred from homology"/>
<dbReference type="CDD" id="cd06183">
    <property type="entry name" value="cyt_b5_reduct_like"/>
    <property type="match status" value="1"/>
</dbReference>
<dbReference type="PANTHER" id="PTHR46237:SF1">
    <property type="entry name" value="CYTOCHROME B5 REDUCTASE 4"/>
    <property type="match status" value="1"/>
</dbReference>
<sequence>MPFLGLPKLIAKPPVGRSEYGRVKVALPPGKGLMDWVRLASGKVLAKKRMSVDHEELMKHNKQDDCWIHIFGQVYDVTSYLEFHPGGISELMRAAGTDATDLFNQYHAWVNYDNMLKSCLVGRFTGDLSKLPQPGPSTSDQPQSVSAQLNALIVKGKQKQETYGVDIIKDATSVTLKCQYWTTDNLRLENVAVDWSSSKQHFRIVVRPMGNPAIEVKWGGISTESTVNGYRVLVKDGQVVITFDAEDLDVSAVLSSVNHSIRQSPLLAYHECIIEEKRAVSHDTRLFTLRLPEGVFFPVGVGRHVSFKIKKGASKLYRQYTPVNFGSLPEDTVDNHYTARVSCSQPSKVIFIIKIYPQGICTPCLEKMELGDLIEISEPIGSTDLLTWTDPETELLMLAAGTGLTPMINMLNVRLRGLSDQGSSTCNTRLLMFNKTEQDIVDDDWMPMRWNDTRVKTEHILSEPSANWTGKTGRISADMLPSGNNSLRVLICGPDGFVQSAAKLLNDGGHRSENIHIFQG</sequence>
<dbReference type="InterPro" id="IPR018506">
    <property type="entry name" value="Cyt_B5_heme-BS"/>
</dbReference>
<keyword evidence="5" id="KW-0408">Iron</keyword>
<dbReference type="Pfam" id="PF00175">
    <property type="entry name" value="NAD_binding_1"/>
    <property type="match status" value="1"/>
</dbReference>
<dbReference type="InterPro" id="IPR017938">
    <property type="entry name" value="Riboflavin_synthase-like_b-brl"/>
</dbReference>
<feature type="domain" description="FAD-binding FR-type" evidence="7">
    <location>
        <begin position="267"/>
        <end position="386"/>
    </location>
</feature>
<evidence type="ECO:0000256" key="4">
    <source>
        <dbReference type="ARBA" id="ARBA00023002"/>
    </source>
</evidence>
<evidence type="ECO:0000313" key="8">
    <source>
        <dbReference type="EMBL" id="KAK6727048.1"/>
    </source>
</evidence>
<dbReference type="Pfam" id="PF00970">
    <property type="entry name" value="FAD_binding_6"/>
    <property type="match status" value="1"/>
</dbReference>
<dbReference type="SUPFAM" id="SSF63380">
    <property type="entry name" value="Riboflavin synthase domain-like"/>
    <property type="match status" value="1"/>
</dbReference>
<dbReference type="Pfam" id="PF00173">
    <property type="entry name" value="Cyt-b5"/>
    <property type="match status" value="1"/>
</dbReference>
<accession>A0ABR1BKT5</accession>
<dbReference type="Gene3D" id="2.40.30.10">
    <property type="entry name" value="Translation factors"/>
    <property type="match status" value="1"/>
</dbReference>
<dbReference type="InterPro" id="IPR001199">
    <property type="entry name" value="Cyt_B5-like_heme/steroid-bd"/>
</dbReference>
<keyword evidence="9" id="KW-1185">Reference proteome</keyword>
<reference evidence="8 9" key="1">
    <citation type="submission" date="2023-08" db="EMBL/GenBank/DDBJ databases">
        <title>A Necator americanus chromosomal reference genome.</title>
        <authorList>
            <person name="Ilik V."/>
            <person name="Petrzelkova K.J."/>
            <person name="Pardy F."/>
            <person name="Fuh T."/>
            <person name="Niatou-Singa F.S."/>
            <person name="Gouil Q."/>
            <person name="Baker L."/>
            <person name="Ritchie M.E."/>
            <person name="Jex A.R."/>
            <person name="Gazzola D."/>
            <person name="Li H."/>
            <person name="Toshio Fujiwara R."/>
            <person name="Zhan B."/>
            <person name="Aroian R.V."/>
            <person name="Pafco B."/>
            <person name="Schwarz E.M."/>
        </authorList>
    </citation>
    <scope>NUCLEOTIDE SEQUENCE [LARGE SCALE GENOMIC DNA]</scope>
    <source>
        <strain evidence="8 9">Aroian</strain>
        <tissue evidence="8">Whole animal</tissue>
    </source>
</reference>
<dbReference type="InterPro" id="IPR008333">
    <property type="entry name" value="Cbr1-like_FAD-bd_dom"/>
</dbReference>
<dbReference type="InterPro" id="IPR051872">
    <property type="entry name" value="Cytochrome_b5/Flavoprotein_Rdt"/>
</dbReference>
<dbReference type="SUPFAM" id="SSF55856">
    <property type="entry name" value="Cytochrome b5-like heme/steroid binding domain"/>
    <property type="match status" value="1"/>
</dbReference>
<organism evidence="8 9">
    <name type="scientific">Necator americanus</name>
    <name type="common">Human hookworm</name>
    <dbReference type="NCBI Taxonomy" id="51031"/>
    <lineage>
        <taxon>Eukaryota</taxon>
        <taxon>Metazoa</taxon>
        <taxon>Ecdysozoa</taxon>
        <taxon>Nematoda</taxon>
        <taxon>Chromadorea</taxon>
        <taxon>Rhabditida</taxon>
        <taxon>Rhabditina</taxon>
        <taxon>Rhabditomorpha</taxon>
        <taxon>Strongyloidea</taxon>
        <taxon>Ancylostomatidae</taxon>
        <taxon>Bunostominae</taxon>
        <taxon>Necator</taxon>
    </lineage>
</organism>
<evidence type="ECO:0000259" key="7">
    <source>
        <dbReference type="PROSITE" id="PS51384"/>
    </source>
</evidence>
<keyword evidence="4" id="KW-0560">Oxidoreductase</keyword>
<comment type="similarity">
    <text evidence="1">Belongs to the flavoprotein pyridine nucleotide cytochrome reductase family.</text>
</comment>
<keyword evidence="2" id="KW-0349">Heme</keyword>
<dbReference type="InterPro" id="IPR039261">
    <property type="entry name" value="FNR_nucleotide-bd"/>
</dbReference>
<dbReference type="PROSITE" id="PS00191">
    <property type="entry name" value="CYTOCHROME_B5_1"/>
    <property type="match status" value="1"/>
</dbReference>
<dbReference type="PROSITE" id="PS50255">
    <property type="entry name" value="CYTOCHROME_B5_2"/>
    <property type="match status" value="1"/>
</dbReference>
<evidence type="ECO:0000256" key="3">
    <source>
        <dbReference type="ARBA" id="ARBA00022723"/>
    </source>
</evidence>
<dbReference type="PROSITE" id="PS51384">
    <property type="entry name" value="FAD_FR"/>
    <property type="match status" value="1"/>
</dbReference>
<dbReference type="SMART" id="SM01117">
    <property type="entry name" value="Cyt-b5"/>
    <property type="match status" value="1"/>
</dbReference>
<evidence type="ECO:0000256" key="2">
    <source>
        <dbReference type="ARBA" id="ARBA00022617"/>
    </source>
</evidence>
<dbReference type="InterPro" id="IPR001433">
    <property type="entry name" value="OxRdtase_FAD/NAD-bd"/>
</dbReference>
<comment type="caution">
    <text evidence="8">The sequence shown here is derived from an EMBL/GenBank/DDBJ whole genome shotgun (WGS) entry which is preliminary data.</text>
</comment>
<evidence type="ECO:0000259" key="6">
    <source>
        <dbReference type="PROSITE" id="PS50255"/>
    </source>
</evidence>
<evidence type="ECO:0000313" key="9">
    <source>
        <dbReference type="Proteomes" id="UP001303046"/>
    </source>
</evidence>
<gene>
    <name evidence="8" type="primary">Necator_chrI.g1132</name>
    <name evidence="8" type="ORF">RB195_005008</name>
</gene>
<dbReference type="PRINTS" id="PR00406">
    <property type="entry name" value="CYTB5RDTASE"/>
</dbReference>
<evidence type="ECO:0000256" key="5">
    <source>
        <dbReference type="ARBA" id="ARBA00023004"/>
    </source>
</evidence>
<dbReference type="Gene3D" id="3.10.120.10">
    <property type="entry name" value="Cytochrome b5-like heme/steroid binding domain"/>
    <property type="match status" value="1"/>
</dbReference>
<protein>
    <recommendedName>
        <fullName evidence="10">Cytochrome-b5 reductase</fullName>
    </recommendedName>
</protein>
<dbReference type="SUPFAM" id="SSF52343">
    <property type="entry name" value="Ferredoxin reductase-like, C-terminal NADP-linked domain"/>
    <property type="match status" value="1"/>
</dbReference>
<evidence type="ECO:0008006" key="10">
    <source>
        <dbReference type="Google" id="ProtNLM"/>
    </source>
</evidence>
<dbReference type="PANTHER" id="PTHR46237">
    <property type="entry name" value="CYTOCHROME B5 REDUCTASE 4 FAMILY MEMBER"/>
    <property type="match status" value="1"/>
</dbReference>
<feature type="domain" description="Cytochrome b5 heme-binding" evidence="6">
    <location>
        <begin position="49"/>
        <end position="125"/>
    </location>
</feature>
<dbReference type="EMBL" id="JAVFWL010000001">
    <property type="protein sequence ID" value="KAK6727048.1"/>
    <property type="molecule type" value="Genomic_DNA"/>
</dbReference>
<dbReference type="InterPro" id="IPR036400">
    <property type="entry name" value="Cyt_B5-like_heme/steroid_sf"/>
</dbReference>